<gene>
    <name evidence="1" type="ORF">CIK83_07290</name>
</gene>
<dbReference type="EMBL" id="QPGL01000001">
    <property type="protein sequence ID" value="RCS73439.1"/>
    <property type="molecule type" value="Genomic_DNA"/>
</dbReference>
<dbReference type="OrthoDB" id="5771593at2"/>
<evidence type="ECO:0000313" key="1">
    <source>
        <dbReference type="EMBL" id="RCS73439.1"/>
    </source>
</evidence>
<reference evidence="1 2" key="1">
    <citation type="journal article" date="2017" name="Elife">
        <title>Extensive horizontal gene transfer in cheese-associated bacteria.</title>
        <authorList>
            <person name="Bonham K.S."/>
            <person name="Wolfe B.E."/>
            <person name="Dutton R.J."/>
        </authorList>
    </citation>
    <scope>NUCLEOTIDE SEQUENCE [LARGE SCALE GENOMIC DNA]</scope>
    <source>
        <strain evidence="1 2">JB196</strain>
    </source>
</reference>
<evidence type="ECO:0000313" key="2">
    <source>
        <dbReference type="Proteomes" id="UP000252479"/>
    </source>
</evidence>
<dbReference type="Gene3D" id="2.40.10.320">
    <property type="entry name" value="Uncharacterised protein PF13642 yp_926445, N-terminal domain"/>
    <property type="match status" value="1"/>
</dbReference>
<dbReference type="Pfam" id="PF13642">
    <property type="entry name" value="DUF4144"/>
    <property type="match status" value="1"/>
</dbReference>
<dbReference type="Proteomes" id="UP000252479">
    <property type="component" value="Unassembled WGS sequence"/>
</dbReference>
<comment type="caution">
    <text evidence="1">The sequence shown here is derived from an EMBL/GenBank/DDBJ whole genome shotgun (WGS) entry which is preliminary data.</text>
</comment>
<dbReference type="GeneID" id="303188721"/>
<dbReference type="RefSeq" id="WP_086959770.1">
    <property type="nucleotide sequence ID" value="NZ_AP018680.1"/>
</dbReference>
<name>A0A368LNG6_9VIBR</name>
<protein>
    <submittedName>
        <fullName evidence="1">Uncharacterized protein</fullName>
    </submittedName>
</protein>
<proteinExistence type="predicted"/>
<organism evidence="1 2">
    <name type="scientific">Vibrio casei</name>
    <dbReference type="NCBI Taxonomy" id="673372"/>
    <lineage>
        <taxon>Bacteria</taxon>
        <taxon>Pseudomonadati</taxon>
        <taxon>Pseudomonadota</taxon>
        <taxon>Gammaproteobacteria</taxon>
        <taxon>Vibrionales</taxon>
        <taxon>Vibrionaceae</taxon>
        <taxon>Vibrio</taxon>
    </lineage>
</organism>
<sequence>MINWPCMLKLEGDDELIYLNSEKELNGECEGLIWDQEDRVIDSKGFVYSMMTKNSVIRLQHDQIQISVEDASKLIQSHEFCRAEVCLTKIQFDSVFEAVKSLE</sequence>
<dbReference type="AlphaFoldDB" id="A0A368LNG6"/>
<accession>A0A368LNG6</accession>
<dbReference type="InterPro" id="IPR025284">
    <property type="entry name" value="DUF4144"/>
</dbReference>
<keyword evidence="2" id="KW-1185">Reference proteome</keyword>